<dbReference type="InterPro" id="IPR050320">
    <property type="entry name" value="N5-glutamine_MTase"/>
</dbReference>
<dbReference type="SUPFAM" id="SSF53335">
    <property type="entry name" value="S-adenosyl-L-methionine-dependent methyltransferases"/>
    <property type="match status" value="1"/>
</dbReference>
<dbReference type="Gene3D" id="3.40.50.150">
    <property type="entry name" value="Vaccinia Virus protein VP39"/>
    <property type="match status" value="1"/>
</dbReference>
<evidence type="ECO:0000313" key="2">
    <source>
        <dbReference type="EMBL" id="KAL1791834.1"/>
    </source>
</evidence>
<dbReference type="GeneID" id="96089907"/>
<dbReference type="InterPro" id="IPR007848">
    <property type="entry name" value="Small_mtfrase_dom"/>
</dbReference>
<proteinExistence type="predicted"/>
<dbReference type="PANTHER" id="PTHR18895">
    <property type="entry name" value="HEMK METHYLTRANSFERASE"/>
    <property type="match status" value="1"/>
</dbReference>
<dbReference type="Proteomes" id="UP001578633">
    <property type="component" value="Chromosome 10"/>
</dbReference>
<comment type="caution">
    <text evidence="2">The sequence shown here is derived from an EMBL/GenBank/DDBJ whole genome shotgun (WGS) entry which is preliminary data.</text>
</comment>
<evidence type="ECO:0000313" key="3">
    <source>
        <dbReference type="Proteomes" id="UP001578633"/>
    </source>
</evidence>
<dbReference type="EMBL" id="JBHGVX010000010">
    <property type="protein sequence ID" value="KAL1791834.1"/>
    <property type="molecule type" value="Genomic_DNA"/>
</dbReference>
<gene>
    <name evidence="2" type="ORF">ACET3X_009585</name>
</gene>
<dbReference type="PANTHER" id="PTHR18895:SF74">
    <property type="entry name" value="MTRF1L RELEASE FACTOR GLUTAMINE METHYLTRANSFERASE"/>
    <property type="match status" value="1"/>
</dbReference>
<dbReference type="PROSITE" id="PS00092">
    <property type="entry name" value="N6_MTASE"/>
    <property type="match status" value="1"/>
</dbReference>
<feature type="domain" description="Methyltransferase small" evidence="1">
    <location>
        <begin position="146"/>
        <end position="235"/>
    </location>
</feature>
<accession>A0ABR3U7F8</accession>
<reference evidence="2 3" key="1">
    <citation type="submission" date="2024-09" db="EMBL/GenBank/DDBJ databases">
        <title>T2T genomes of carrot and Alternaria dauci and their utility for understanding host-pathogen interaction during carrot leaf blight disease.</title>
        <authorList>
            <person name="Liu W."/>
            <person name="Xu S."/>
            <person name="Ou C."/>
            <person name="Liu X."/>
            <person name="Zhuang F."/>
            <person name="Deng X.W."/>
        </authorList>
    </citation>
    <scope>NUCLEOTIDE SEQUENCE [LARGE SCALE GENOMIC DNA]</scope>
    <source>
        <strain evidence="2 3">A2016</strain>
    </source>
</reference>
<keyword evidence="3" id="KW-1185">Reference proteome</keyword>
<dbReference type="InterPro" id="IPR029063">
    <property type="entry name" value="SAM-dependent_MTases_sf"/>
</dbReference>
<dbReference type="Pfam" id="PF05175">
    <property type="entry name" value="MTS"/>
    <property type="match status" value="1"/>
</dbReference>
<dbReference type="CDD" id="cd02440">
    <property type="entry name" value="AdoMet_MTases"/>
    <property type="match status" value="1"/>
</dbReference>
<organism evidence="2 3">
    <name type="scientific">Alternaria dauci</name>
    <dbReference type="NCBI Taxonomy" id="48095"/>
    <lineage>
        <taxon>Eukaryota</taxon>
        <taxon>Fungi</taxon>
        <taxon>Dikarya</taxon>
        <taxon>Ascomycota</taxon>
        <taxon>Pezizomycotina</taxon>
        <taxon>Dothideomycetes</taxon>
        <taxon>Pleosporomycetidae</taxon>
        <taxon>Pleosporales</taxon>
        <taxon>Pleosporineae</taxon>
        <taxon>Pleosporaceae</taxon>
        <taxon>Alternaria</taxon>
        <taxon>Alternaria sect. Porri</taxon>
    </lineage>
</organism>
<evidence type="ECO:0000259" key="1">
    <source>
        <dbReference type="Pfam" id="PF05175"/>
    </source>
</evidence>
<name>A0ABR3U7F8_9PLEO</name>
<protein>
    <recommendedName>
        <fullName evidence="1">Methyltransferase small domain-containing protein</fullName>
    </recommendedName>
</protein>
<dbReference type="InterPro" id="IPR002052">
    <property type="entry name" value="DNA_methylase_N6_adenine_CS"/>
</dbReference>
<dbReference type="RefSeq" id="XP_069302418.1">
    <property type="nucleotide sequence ID" value="XM_069456243.1"/>
</dbReference>
<sequence>MTDTTAAYQALTKHLTKENYVFVCPSPETQARVLNKRRSDVSTEDAQNAHDFFGWNLPCTREALRSIIPEDVFESLHKSSVITQGDDGSYRSTVRVSNLYLPKLPNRGTDAASPYYIHSSFPASSDSVFFGPDTYLFVSFLQNITRHLPQAPGSIIDVCCGSGAGAIHMARTYPQAKTLGLDLNTRALSMGNINAQLAGVKICFSESNLYAAVPKEMKHYGVDLIVSNPPYIASSTDGKDLPIYADGGAGFGLDISIRIVEEGMKLLSSAGVIVVYTGVAIPTADPGHDAFLEKLQQVEGAELAEYTILHPDMWPEEIGKGAYADVCRIQVVGAVLRRNAQSMGEVEAETRRRWAV</sequence>